<dbReference type="PANTHER" id="PTHR23150:SF19">
    <property type="entry name" value="FORMYLGLYCINE-GENERATING ENZYME"/>
    <property type="match status" value="1"/>
</dbReference>
<dbReference type="InterPro" id="IPR005532">
    <property type="entry name" value="SUMF_dom"/>
</dbReference>
<evidence type="ECO:0000256" key="1">
    <source>
        <dbReference type="SAM" id="Phobius"/>
    </source>
</evidence>
<dbReference type="EMBL" id="JACHGI010000001">
    <property type="protein sequence ID" value="MBB6464940.1"/>
    <property type="molecule type" value="Genomic_DNA"/>
</dbReference>
<keyword evidence="1" id="KW-1133">Transmembrane helix</keyword>
<name>A0A8E1WA72_9HYPH</name>
<dbReference type="InterPro" id="IPR051043">
    <property type="entry name" value="Sulfatase_Mod_Factor_Kinase"/>
</dbReference>
<dbReference type="SUPFAM" id="SSF56436">
    <property type="entry name" value="C-type lectin-like"/>
    <property type="match status" value="1"/>
</dbReference>
<sequence>MEASATRRIAPAGRVSLKAATMPVNTLTLIGGAAAVMTVGAVALLPNWTEASDHRHTRPPAALTVAAAPGSFSHVEPGEFLMNERPVPAPRRQIAVSQPLEIMKYQVSLDEYARCVSLGACEAADAEGNGNVPVTGVSYLDAEAYARWYSETTGETWRLPTDEEWAHAASERFRSDIEPLEEDPQNPARAWLSSYQREVDLERKADPVPRSRGSFGVNSKGVADIAGNVWEWTSTCYARVTMAADGKAAETSIENCGVHVVEGFHRTYMSNFIRDGKSGGCAVGLPPDNLGFRLVRERSAAMPIAAFLEKIRRLGREIIGA</sequence>
<accession>A0A8E1WA72</accession>
<keyword evidence="1" id="KW-0472">Membrane</keyword>
<evidence type="ECO:0000313" key="3">
    <source>
        <dbReference type="EMBL" id="MBB6464940.1"/>
    </source>
</evidence>
<feature type="domain" description="Sulfatase-modifying factor enzyme-like" evidence="2">
    <location>
        <begin position="74"/>
        <end position="296"/>
    </location>
</feature>
<dbReference type="Proteomes" id="UP000532373">
    <property type="component" value="Unassembled WGS sequence"/>
</dbReference>
<dbReference type="InterPro" id="IPR016187">
    <property type="entry name" value="CTDL_fold"/>
</dbReference>
<organism evidence="3 4">
    <name type="scientific">Aminobacter carboxidus</name>
    <dbReference type="NCBI Taxonomy" id="376165"/>
    <lineage>
        <taxon>Bacteria</taxon>
        <taxon>Pseudomonadati</taxon>
        <taxon>Pseudomonadota</taxon>
        <taxon>Alphaproteobacteria</taxon>
        <taxon>Hyphomicrobiales</taxon>
        <taxon>Phyllobacteriaceae</taxon>
        <taxon>Aminobacter</taxon>
    </lineage>
</organism>
<evidence type="ECO:0000313" key="4">
    <source>
        <dbReference type="Proteomes" id="UP000532373"/>
    </source>
</evidence>
<reference evidence="3 4" key="1">
    <citation type="submission" date="2020-08" db="EMBL/GenBank/DDBJ databases">
        <title>Genomic Encyclopedia of Type Strains, Phase IV (KMG-IV): sequencing the most valuable type-strain genomes for metagenomic binning, comparative biology and taxonomic classification.</title>
        <authorList>
            <person name="Goeker M."/>
        </authorList>
    </citation>
    <scope>NUCLEOTIDE SEQUENCE [LARGE SCALE GENOMIC DNA]</scope>
    <source>
        <strain evidence="3 4">DSM 17454</strain>
    </source>
</reference>
<gene>
    <name evidence="3" type="ORF">HNQ96_000787</name>
</gene>
<dbReference type="Gene3D" id="3.90.1580.10">
    <property type="entry name" value="paralog of FGE (formylglycine-generating enzyme)"/>
    <property type="match status" value="1"/>
</dbReference>
<dbReference type="AlphaFoldDB" id="A0A8E1WA72"/>
<dbReference type="Pfam" id="PF03781">
    <property type="entry name" value="FGE-sulfatase"/>
    <property type="match status" value="1"/>
</dbReference>
<dbReference type="RefSeq" id="WP_312880716.1">
    <property type="nucleotide sequence ID" value="NZ_JACHGI010000001.1"/>
</dbReference>
<dbReference type="InterPro" id="IPR042095">
    <property type="entry name" value="SUMF_sf"/>
</dbReference>
<keyword evidence="1" id="KW-0812">Transmembrane</keyword>
<feature type="transmembrane region" description="Helical" evidence="1">
    <location>
        <begin position="27"/>
        <end position="48"/>
    </location>
</feature>
<comment type="caution">
    <text evidence="3">The sequence shown here is derived from an EMBL/GenBank/DDBJ whole genome shotgun (WGS) entry which is preliminary data.</text>
</comment>
<evidence type="ECO:0000259" key="2">
    <source>
        <dbReference type="Pfam" id="PF03781"/>
    </source>
</evidence>
<dbReference type="PANTHER" id="PTHR23150">
    <property type="entry name" value="SULFATASE MODIFYING FACTOR 1, 2"/>
    <property type="match status" value="1"/>
</dbReference>
<protein>
    <submittedName>
        <fullName evidence="3">Formylglycine-generating enzyme required for sulfatase activity</fullName>
    </submittedName>
</protein>
<dbReference type="GO" id="GO:0120147">
    <property type="term" value="F:formylglycine-generating oxidase activity"/>
    <property type="evidence" value="ECO:0007669"/>
    <property type="project" value="TreeGrafter"/>
</dbReference>
<proteinExistence type="predicted"/>